<dbReference type="SMART" id="SM00267">
    <property type="entry name" value="GGDEF"/>
    <property type="match status" value="1"/>
</dbReference>
<dbReference type="Pfam" id="PF00990">
    <property type="entry name" value="GGDEF"/>
    <property type="match status" value="1"/>
</dbReference>
<keyword evidence="2 6" id="KW-0812">Transmembrane</keyword>
<dbReference type="PANTHER" id="PTHR45138">
    <property type="entry name" value="REGULATORY COMPONENTS OF SENSORY TRANSDUCTION SYSTEM"/>
    <property type="match status" value="1"/>
</dbReference>
<keyword evidence="11" id="KW-1185">Reference proteome</keyword>
<evidence type="ECO:0000256" key="5">
    <source>
        <dbReference type="SAM" id="Coils"/>
    </source>
</evidence>
<comment type="caution">
    <text evidence="10">The sequence shown here is derived from an EMBL/GenBank/DDBJ whole genome shotgun (WGS) entry which is preliminary data.</text>
</comment>
<keyword evidence="4 6" id="KW-0472">Membrane</keyword>
<dbReference type="InterPro" id="IPR042240">
    <property type="entry name" value="CHASE_sf"/>
</dbReference>
<keyword evidence="3 6" id="KW-1133">Transmembrane helix</keyword>
<dbReference type="GO" id="GO:0052621">
    <property type="term" value="F:diguanylate cyclase activity"/>
    <property type="evidence" value="ECO:0007669"/>
    <property type="project" value="TreeGrafter"/>
</dbReference>
<name>A0A2A6RH25_9CHLR</name>
<evidence type="ECO:0000256" key="1">
    <source>
        <dbReference type="ARBA" id="ARBA00004370"/>
    </source>
</evidence>
<dbReference type="InterPro" id="IPR043128">
    <property type="entry name" value="Rev_trsase/Diguanyl_cyclase"/>
</dbReference>
<feature type="domain" description="GGDEF" evidence="9">
    <location>
        <begin position="650"/>
        <end position="786"/>
    </location>
</feature>
<accession>A0A2A6RH25</accession>
<dbReference type="Pfam" id="PF08447">
    <property type="entry name" value="PAS_3"/>
    <property type="match status" value="1"/>
</dbReference>
<dbReference type="GO" id="GO:0043709">
    <property type="term" value="P:cell adhesion involved in single-species biofilm formation"/>
    <property type="evidence" value="ECO:0007669"/>
    <property type="project" value="TreeGrafter"/>
</dbReference>
<dbReference type="InterPro" id="IPR013655">
    <property type="entry name" value="PAS_fold_3"/>
</dbReference>
<dbReference type="CDD" id="cd01949">
    <property type="entry name" value="GGDEF"/>
    <property type="match status" value="1"/>
</dbReference>
<dbReference type="InterPro" id="IPR000014">
    <property type="entry name" value="PAS"/>
</dbReference>
<dbReference type="AlphaFoldDB" id="A0A2A6RH25"/>
<evidence type="ECO:0000256" key="6">
    <source>
        <dbReference type="SAM" id="Phobius"/>
    </source>
</evidence>
<dbReference type="PROSITE" id="PS50113">
    <property type="entry name" value="PAC"/>
    <property type="match status" value="1"/>
</dbReference>
<dbReference type="InterPro" id="IPR035965">
    <property type="entry name" value="PAS-like_dom_sf"/>
</dbReference>
<dbReference type="SUPFAM" id="SSF55073">
    <property type="entry name" value="Nucleotide cyclase"/>
    <property type="match status" value="1"/>
</dbReference>
<feature type="transmembrane region" description="Helical" evidence="6">
    <location>
        <begin position="25"/>
        <end position="49"/>
    </location>
</feature>
<gene>
    <name evidence="10" type="ORF">CJ255_14505</name>
</gene>
<proteinExistence type="predicted"/>
<comment type="subcellular location">
    <subcellularLocation>
        <location evidence="1">Membrane</location>
    </subcellularLocation>
</comment>
<dbReference type="Gene3D" id="3.30.450.20">
    <property type="entry name" value="PAS domain"/>
    <property type="match status" value="2"/>
</dbReference>
<feature type="domain" description="PAC" evidence="7">
    <location>
        <begin position="535"/>
        <end position="590"/>
    </location>
</feature>
<dbReference type="SMART" id="SM01079">
    <property type="entry name" value="CHASE"/>
    <property type="match status" value="1"/>
</dbReference>
<feature type="domain" description="CHASE" evidence="8">
    <location>
        <begin position="128"/>
        <end position="267"/>
    </location>
</feature>
<evidence type="ECO:0000256" key="3">
    <source>
        <dbReference type="ARBA" id="ARBA00022989"/>
    </source>
</evidence>
<dbReference type="GO" id="GO:1902201">
    <property type="term" value="P:negative regulation of bacterial-type flagellum-dependent cell motility"/>
    <property type="evidence" value="ECO:0007669"/>
    <property type="project" value="TreeGrafter"/>
</dbReference>
<dbReference type="Gene3D" id="3.30.450.350">
    <property type="entry name" value="CHASE domain"/>
    <property type="match status" value="1"/>
</dbReference>
<feature type="transmembrane region" description="Helical" evidence="6">
    <location>
        <begin position="285"/>
        <end position="306"/>
    </location>
</feature>
<dbReference type="GO" id="GO:0005886">
    <property type="term" value="C:plasma membrane"/>
    <property type="evidence" value="ECO:0007669"/>
    <property type="project" value="TreeGrafter"/>
</dbReference>
<reference evidence="11" key="1">
    <citation type="submission" date="2017-08" db="EMBL/GenBank/DDBJ databases">
        <authorList>
            <person name="Grouzdev D.S."/>
            <person name="Gaisin V.A."/>
            <person name="Rysina M.S."/>
            <person name="Gorlenko V.M."/>
        </authorList>
    </citation>
    <scope>NUCLEOTIDE SEQUENCE [LARGE SCALE GENOMIC DNA]</scope>
    <source>
        <strain evidence="11">Kir15-3F</strain>
    </source>
</reference>
<evidence type="ECO:0008006" key="12">
    <source>
        <dbReference type="Google" id="ProtNLM"/>
    </source>
</evidence>
<dbReference type="InterPro" id="IPR050469">
    <property type="entry name" value="Diguanylate_Cyclase"/>
</dbReference>
<dbReference type="RefSeq" id="WP_097644821.1">
    <property type="nucleotide sequence ID" value="NZ_NQWI01000073.1"/>
</dbReference>
<dbReference type="InterPro" id="IPR000700">
    <property type="entry name" value="PAS-assoc_C"/>
</dbReference>
<evidence type="ECO:0000313" key="10">
    <source>
        <dbReference type="EMBL" id="PDW02322.1"/>
    </source>
</evidence>
<dbReference type="EMBL" id="NQWI01000073">
    <property type="protein sequence ID" value="PDW02322.1"/>
    <property type="molecule type" value="Genomic_DNA"/>
</dbReference>
<dbReference type="Pfam" id="PF03924">
    <property type="entry name" value="CHASE"/>
    <property type="match status" value="1"/>
</dbReference>
<keyword evidence="5" id="KW-0175">Coiled coil</keyword>
<dbReference type="CDD" id="cd00130">
    <property type="entry name" value="PAS"/>
    <property type="match status" value="1"/>
</dbReference>
<dbReference type="PROSITE" id="PS50839">
    <property type="entry name" value="CHASE"/>
    <property type="match status" value="1"/>
</dbReference>
<dbReference type="NCBIfam" id="TIGR00229">
    <property type="entry name" value="sensory_box"/>
    <property type="match status" value="2"/>
</dbReference>
<feature type="coiled-coil region" evidence="5">
    <location>
        <begin position="309"/>
        <end position="336"/>
    </location>
</feature>
<dbReference type="PROSITE" id="PS50887">
    <property type="entry name" value="GGDEF"/>
    <property type="match status" value="1"/>
</dbReference>
<evidence type="ECO:0000259" key="9">
    <source>
        <dbReference type="PROSITE" id="PS50887"/>
    </source>
</evidence>
<evidence type="ECO:0000256" key="2">
    <source>
        <dbReference type="ARBA" id="ARBA00022692"/>
    </source>
</evidence>
<sequence>MLRYLTRRWNLFHPPIKPWIGHERYLTTLGTVLFALLLMLFVVVGVLLARAESQRHRQQELEDVQHALDDIRTALRGRIYANIYKVSAVTSIVAMNPELTQDDFTKAMRVQFSGDHDLRNIGLARDMILQFMYPIEGNESAIGLDYTSLPNQIEAVNLALEINEIVLAGPLELVQGGEGIIARIPINITDPVAQQEVFWGFASVVMHTESMFAGAGITADHAVLQIAIRGRDASGPEGEVFWGDPLVFETNPVTRLVELPHGSWQIAAIPTTGWRSHAFPSSPLLWMYLVVVLIILALMALIIFLFKEMEKAVYERDKTEKTLRIAEERLEKTAYELTENIPVGTYTMVQPADGGMANFAFMSSRFLKLTGLTREEAASDPLKGFACVHPDDFDAWVALNAETFNERKPFFGETRVVVEGEIRWITAESFPRTLPDGTTVWEGVLADVTDRKRAEEALSESLRRFNDLVAYVSVGVYVFWQRANGEIEFEYVSDSWCAMNQIRREDVLNNAWLAWSIVHPDEIEVFKQLNQQVVRERQPFVWEGRIIVGGEVRFVLIESSPIFFDNGDSRWFGFEQDISERKQAEAILHATNVALEQEIAERKLVEKQLMIKTDLLEKISMQDGLTGIPNRRHFDERAQLEWQRARRSGLPLALVMMDVDHFKLYNDHYGHGAGDVCLQQVAQTLVQYAKRPLDLVARYGGEEFVVLLPETAMDGALHLAEQMRLAIERLAIPHDFSSVAKVVTLSVGVALHGRESTKTDLQHLQRSADQALYQAKHQGRNRVYGE</sequence>
<dbReference type="OrthoDB" id="134470at2"/>
<dbReference type="SUPFAM" id="SSF55785">
    <property type="entry name" value="PYP-like sensor domain (PAS domain)"/>
    <property type="match status" value="2"/>
</dbReference>
<dbReference type="InterPro" id="IPR006189">
    <property type="entry name" value="CHASE_dom"/>
</dbReference>
<dbReference type="InterPro" id="IPR029787">
    <property type="entry name" value="Nucleotide_cyclase"/>
</dbReference>
<dbReference type="PANTHER" id="PTHR45138:SF9">
    <property type="entry name" value="DIGUANYLATE CYCLASE DGCM-RELATED"/>
    <property type="match status" value="1"/>
</dbReference>
<dbReference type="Proteomes" id="UP000220527">
    <property type="component" value="Unassembled WGS sequence"/>
</dbReference>
<organism evidence="10 11">
    <name type="scientific">Candidatus Viridilinea mediisalina</name>
    <dbReference type="NCBI Taxonomy" id="2024553"/>
    <lineage>
        <taxon>Bacteria</taxon>
        <taxon>Bacillati</taxon>
        <taxon>Chloroflexota</taxon>
        <taxon>Chloroflexia</taxon>
        <taxon>Chloroflexales</taxon>
        <taxon>Chloroflexineae</taxon>
        <taxon>Oscillochloridaceae</taxon>
        <taxon>Candidatus Viridilinea</taxon>
    </lineage>
</organism>
<dbReference type="GO" id="GO:0007165">
    <property type="term" value="P:signal transduction"/>
    <property type="evidence" value="ECO:0007669"/>
    <property type="project" value="UniProtKB-ARBA"/>
</dbReference>
<dbReference type="InterPro" id="IPR000160">
    <property type="entry name" value="GGDEF_dom"/>
</dbReference>
<evidence type="ECO:0000259" key="7">
    <source>
        <dbReference type="PROSITE" id="PS50113"/>
    </source>
</evidence>
<dbReference type="Gene3D" id="3.30.70.270">
    <property type="match status" value="1"/>
</dbReference>
<evidence type="ECO:0000313" key="11">
    <source>
        <dbReference type="Proteomes" id="UP000220527"/>
    </source>
</evidence>
<evidence type="ECO:0000256" key="4">
    <source>
        <dbReference type="ARBA" id="ARBA00023136"/>
    </source>
</evidence>
<protein>
    <recommendedName>
        <fullName evidence="12">Diguanylate cyclase</fullName>
    </recommendedName>
</protein>
<dbReference type="NCBIfam" id="TIGR00254">
    <property type="entry name" value="GGDEF"/>
    <property type="match status" value="1"/>
</dbReference>
<dbReference type="FunFam" id="3.30.70.270:FF:000001">
    <property type="entry name" value="Diguanylate cyclase domain protein"/>
    <property type="match status" value="1"/>
</dbReference>
<evidence type="ECO:0000259" key="8">
    <source>
        <dbReference type="PROSITE" id="PS50839"/>
    </source>
</evidence>